<evidence type="ECO:0000313" key="2">
    <source>
        <dbReference type="Proteomes" id="UP000187203"/>
    </source>
</evidence>
<reference evidence="2" key="1">
    <citation type="submission" date="2013-09" db="EMBL/GenBank/DDBJ databases">
        <title>Corchorus olitorius genome sequencing.</title>
        <authorList>
            <person name="Alam M."/>
            <person name="Haque M.S."/>
            <person name="Islam M.S."/>
            <person name="Emdad E.M."/>
            <person name="Islam M.M."/>
            <person name="Ahmed B."/>
            <person name="Halim A."/>
            <person name="Hossen Q.M.M."/>
            <person name="Hossain M.Z."/>
            <person name="Ahmed R."/>
            <person name="Khan M.M."/>
            <person name="Islam R."/>
            <person name="Rashid M.M."/>
            <person name="Khan S.A."/>
            <person name="Rahman M.S."/>
            <person name="Alam M."/>
            <person name="Yahiya A.S."/>
            <person name="Khan M.S."/>
            <person name="Azam M.S."/>
            <person name="Haque T."/>
            <person name="Lashkar M.Z.H."/>
            <person name="Akhand A.I."/>
            <person name="Morshed G."/>
            <person name="Roy S."/>
            <person name="Uddin K.S."/>
            <person name="Rabeya T."/>
            <person name="Hossain A.S."/>
            <person name="Chowdhury A."/>
            <person name="Snigdha A.R."/>
            <person name="Mortoza M.S."/>
            <person name="Matin S.A."/>
            <person name="Hoque S.M.E."/>
            <person name="Islam M.K."/>
            <person name="Roy D.K."/>
            <person name="Haider R."/>
            <person name="Moosa M.M."/>
            <person name="Elias S.M."/>
            <person name="Hasan A.M."/>
            <person name="Jahan S."/>
            <person name="Shafiuddin M."/>
            <person name="Mahmood N."/>
            <person name="Shommy N.S."/>
        </authorList>
    </citation>
    <scope>NUCLEOTIDE SEQUENCE [LARGE SCALE GENOMIC DNA]</scope>
    <source>
        <strain evidence="2">cv. O-4</strain>
    </source>
</reference>
<sequence>MDFKLSDLKIGPSDGSDFQLLLILKKKMKKKKPFC</sequence>
<name>A0A1R3KUS8_9ROSI</name>
<dbReference type="EMBL" id="AWUE01011261">
    <property type="protein sequence ID" value="OMP10798.1"/>
    <property type="molecule type" value="Genomic_DNA"/>
</dbReference>
<dbReference type="AlphaFoldDB" id="A0A1R3KUS8"/>
<organism evidence="1 2">
    <name type="scientific">Corchorus olitorius</name>
    <dbReference type="NCBI Taxonomy" id="93759"/>
    <lineage>
        <taxon>Eukaryota</taxon>
        <taxon>Viridiplantae</taxon>
        <taxon>Streptophyta</taxon>
        <taxon>Embryophyta</taxon>
        <taxon>Tracheophyta</taxon>
        <taxon>Spermatophyta</taxon>
        <taxon>Magnoliopsida</taxon>
        <taxon>eudicotyledons</taxon>
        <taxon>Gunneridae</taxon>
        <taxon>Pentapetalae</taxon>
        <taxon>rosids</taxon>
        <taxon>malvids</taxon>
        <taxon>Malvales</taxon>
        <taxon>Malvaceae</taxon>
        <taxon>Grewioideae</taxon>
        <taxon>Apeibeae</taxon>
        <taxon>Corchorus</taxon>
    </lineage>
</organism>
<dbReference type="Proteomes" id="UP000187203">
    <property type="component" value="Unassembled WGS sequence"/>
</dbReference>
<accession>A0A1R3KUS8</accession>
<evidence type="ECO:0000313" key="1">
    <source>
        <dbReference type="EMBL" id="OMP10798.1"/>
    </source>
</evidence>
<proteinExistence type="predicted"/>
<keyword evidence="2" id="KW-1185">Reference proteome</keyword>
<comment type="caution">
    <text evidence="1">The sequence shown here is derived from an EMBL/GenBank/DDBJ whole genome shotgun (WGS) entry which is preliminary data.</text>
</comment>
<gene>
    <name evidence="1" type="ORF">COLO4_04257</name>
</gene>
<protein>
    <submittedName>
        <fullName evidence="1">Uncharacterized protein</fullName>
    </submittedName>
</protein>